<dbReference type="Proteomes" id="UP000326678">
    <property type="component" value="Chromosome Gxm2"/>
</dbReference>
<name>A0A5P8WCH6_9NOSO</name>
<sequence>MLKNTSTLWNFTLHSDINASKLPCSGYCLEVFHDFLAQ</sequence>
<dbReference type="KEGG" id="nsh:GXM_08011"/>
<protein>
    <submittedName>
        <fullName evidence="1">Uncharacterized protein</fullName>
    </submittedName>
</protein>
<keyword evidence="2" id="KW-1185">Reference proteome</keyword>
<reference evidence="1 2" key="1">
    <citation type="submission" date="2019-10" db="EMBL/GenBank/DDBJ databases">
        <title>Genomic and transcriptomic insights into the perfect genentic adaptation of a filamentous nitrogen-fixing cyanobacterium to rice fields.</title>
        <authorList>
            <person name="Chen Z."/>
        </authorList>
    </citation>
    <scope>NUCLEOTIDE SEQUENCE [LARGE SCALE GENOMIC DNA]</scope>
    <source>
        <strain evidence="1">CCNUC1</strain>
    </source>
</reference>
<accession>A0A5P8WCH6</accession>
<proteinExistence type="predicted"/>
<dbReference type="AlphaFoldDB" id="A0A5P8WCH6"/>
<gene>
    <name evidence="1" type="ORF">GXM_08011</name>
</gene>
<evidence type="ECO:0000313" key="1">
    <source>
        <dbReference type="EMBL" id="QFS50517.1"/>
    </source>
</evidence>
<dbReference type="EMBL" id="CP045227">
    <property type="protein sequence ID" value="QFS50517.1"/>
    <property type="molecule type" value="Genomic_DNA"/>
</dbReference>
<organism evidence="1 2">
    <name type="scientific">Nostoc sphaeroides CCNUC1</name>
    <dbReference type="NCBI Taxonomy" id="2653204"/>
    <lineage>
        <taxon>Bacteria</taxon>
        <taxon>Bacillati</taxon>
        <taxon>Cyanobacteriota</taxon>
        <taxon>Cyanophyceae</taxon>
        <taxon>Nostocales</taxon>
        <taxon>Nostocaceae</taxon>
        <taxon>Nostoc</taxon>
    </lineage>
</organism>
<evidence type="ECO:0000313" key="2">
    <source>
        <dbReference type="Proteomes" id="UP000326678"/>
    </source>
</evidence>